<dbReference type="Pfam" id="PF05957">
    <property type="entry name" value="DUF883"/>
    <property type="match status" value="1"/>
</dbReference>
<feature type="domain" description="DUF883" evidence="9">
    <location>
        <begin position="11"/>
        <end position="55"/>
    </location>
</feature>
<comment type="caution">
    <text evidence="11">The sequence shown here is derived from an EMBL/GenBank/DDBJ whole genome shotgun (WGS) entry which is preliminary data.</text>
</comment>
<feature type="transmembrane region" description="Helical" evidence="8">
    <location>
        <begin position="80"/>
        <end position="98"/>
    </location>
</feature>
<accession>A0ABQ6C3R9</accession>
<dbReference type="PANTHER" id="PTHR35893">
    <property type="entry name" value="INNER MEMBRANE PROTEIN-RELATED"/>
    <property type="match status" value="1"/>
</dbReference>
<keyword evidence="3" id="KW-1003">Cell membrane</keyword>
<organism evidence="11 12">
    <name type="scientific">Hydrogenophaga electricum</name>
    <dbReference type="NCBI Taxonomy" id="1230953"/>
    <lineage>
        <taxon>Bacteria</taxon>
        <taxon>Pseudomonadati</taxon>
        <taxon>Pseudomonadota</taxon>
        <taxon>Betaproteobacteria</taxon>
        <taxon>Burkholderiales</taxon>
        <taxon>Comamonadaceae</taxon>
        <taxon>Hydrogenophaga</taxon>
    </lineage>
</organism>
<keyword evidence="5 8" id="KW-0812">Transmembrane</keyword>
<keyword evidence="6 8" id="KW-1133">Transmembrane helix</keyword>
<evidence type="ECO:0000256" key="8">
    <source>
        <dbReference type="SAM" id="Phobius"/>
    </source>
</evidence>
<protein>
    <recommendedName>
        <fullName evidence="13">DUF883 domain-containing protein</fullName>
    </recommendedName>
</protein>
<dbReference type="InterPro" id="IPR010279">
    <property type="entry name" value="YqjD/ElaB"/>
</dbReference>
<evidence type="ECO:0000313" key="11">
    <source>
        <dbReference type="EMBL" id="GLS14273.1"/>
    </source>
</evidence>
<dbReference type="Pfam" id="PF19029">
    <property type="entry name" value="DUF883_C"/>
    <property type="match status" value="1"/>
</dbReference>
<name>A0ABQ6C3R9_9BURK</name>
<evidence type="ECO:0000256" key="2">
    <source>
        <dbReference type="ARBA" id="ARBA00010423"/>
    </source>
</evidence>
<keyword evidence="7 8" id="KW-0472">Membrane</keyword>
<keyword evidence="4" id="KW-0997">Cell inner membrane</keyword>
<dbReference type="RefSeq" id="WP_284307435.1">
    <property type="nucleotide sequence ID" value="NZ_BSPB01000010.1"/>
</dbReference>
<dbReference type="EMBL" id="BSPB01000010">
    <property type="protein sequence ID" value="GLS14273.1"/>
    <property type="molecule type" value="Genomic_DNA"/>
</dbReference>
<evidence type="ECO:0000259" key="9">
    <source>
        <dbReference type="Pfam" id="PF05957"/>
    </source>
</evidence>
<evidence type="ECO:0000256" key="4">
    <source>
        <dbReference type="ARBA" id="ARBA00022519"/>
    </source>
</evidence>
<reference evidence="12" key="1">
    <citation type="journal article" date="2019" name="Int. J. Syst. Evol. Microbiol.">
        <title>The Global Catalogue of Microorganisms (GCM) 10K type strain sequencing project: providing services to taxonomists for standard genome sequencing and annotation.</title>
        <authorList>
            <consortium name="The Broad Institute Genomics Platform"/>
            <consortium name="The Broad Institute Genome Sequencing Center for Infectious Disease"/>
            <person name="Wu L."/>
            <person name="Ma J."/>
        </authorList>
    </citation>
    <scope>NUCLEOTIDE SEQUENCE [LARGE SCALE GENOMIC DNA]</scope>
    <source>
        <strain evidence="12">NBRC 109341</strain>
    </source>
</reference>
<dbReference type="InterPro" id="IPR043605">
    <property type="entry name" value="DUF883_C"/>
</dbReference>
<evidence type="ECO:0008006" key="13">
    <source>
        <dbReference type="Google" id="ProtNLM"/>
    </source>
</evidence>
<evidence type="ECO:0000256" key="6">
    <source>
        <dbReference type="ARBA" id="ARBA00022989"/>
    </source>
</evidence>
<evidence type="ECO:0000256" key="3">
    <source>
        <dbReference type="ARBA" id="ARBA00022475"/>
    </source>
</evidence>
<keyword evidence="12" id="KW-1185">Reference proteome</keyword>
<proteinExistence type="inferred from homology"/>
<evidence type="ECO:0000313" key="12">
    <source>
        <dbReference type="Proteomes" id="UP001156903"/>
    </source>
</evidence>
<dbReference type="PANTHER" id="PTHR35893:SF3">
    <property type="entry name" value="INNER MEMBRANE PROTEIN"/>
    <property type="match status" value="1"/>
</dbReference>
<dbReference type="InterPro" id="IPR043604">
    <property type="entry name" value="DUF883_N"/>
</dbReference>
<evidence type="ECO:0000259" key="10">
    <source>
        <dbReference type="Pfam" id="PF19029"/>
    </source>
</evidence>
<evidence type="ECO:0000256" key="5">
    <source>
        <dbReference type="ARBA" id="ARBA00022692"/>
    </source>
</evidence>
<sequence>MPRKSAAASQTELENLIADLRDVLARKELDVLPEISSLRERLEDGVHTVRERASQVAHDAAEHARDAAHRVDTYAHDEPWRVASVALAVGAVFGFLIGRR</sequence>
<evidence type="ECO:0000256" key="7">
    <source>
        <dbReference type="ARBA" id="ARBA00023136"/>
    </source>
</evidence>
<evidence type="ECO:0000256" key="1">
    <source>
        <dbReference type="ARBA" id="ARBA00004377"/>
    </source>
</evidence>
<feature type="domain" description="DUF883" evidence="10">
    <location>
        <begin position="72"/>
        <end position="100"/>
    </location>
</feature>
<comment type="subcellular location">
    <subcellularLocation>
        <location evidence="1">Cell inner membrane</location>
        <topology evidence="1">Single-pass membrane protein</topology>
    </subcellularLocation>
</comment>
<dbReference type="Proteomes" id="UP001156903">
    <property type="component" value="Unassembled WGS sequence"/>
</dbReference>
<comment type="similarity">
    <text evidence="2">Belongs to the ElaB/YgaM/YqjD family.</text>
</comment>
<gene>
    <name evidence="11" type="ORF">GCM10007935_17040</name>
</gene>